<dbReference type="Gene3D" id="1.10.10.140">
    <property type="entry name" value="Cytochrome c oxidase, subunit VIb"/>
    <property type="match status" value="1"/>
</dbReference>
<protein>
    <recommendedName>
        <fullName evidence="4">Cytochrome c oxidase subunit</fullName>
    </recommendedName>
</protein>
<dbReference type="EMBL" id="DS985242">
    <property type="protein sequence ID" value="EDV27850.1"/>
    <property type="molecule type" value="Genomic_DNA"/>
</dbReference>
<name>B3RMH5_TRIAD</name>
<dbReference type="CTD" id="6751417"/>
<dbReference type="RefSeq" id="XP_002109684.1">
    <property type="nucleotide sequence ID" value="XM_002109648.1"/>
</dbReference>
<dbReference type="SUPFAM" id="SSF47694">
    <property type="entry name" value="Cytochrome c oxidase subunit h"/>
    <property type="match status" value="1"/>
</dbReference>
<reference evidence="6 7" key="1">
    <citation type="journal article" date="2008" name="Nature">
        <title>The Trichoplax genome and the nature of placozoans.</title>
        <authorList>
            <person name="Srivastava M."/>
            <person name="Begovic E."/>
            <person name="Chapman J."/>
            <person name="Putnam N.H."/>
            <person name="Hellsten U."/>
            <person name="Kawashima T."/>
            <person name="Kuo A."/>
            <person name="Mitros T."/>
            <person name="Salamov A."/>
            <person name="Carpenter M.L."/>
            <person name="Signorovitch A.Y."/>
            <person name="Moreno M.A."/>
            <person name="Kamm K."/>
            <person name="Grimwood J."/>
            <person name="Schmutz J."/>
            <person name="Shapiro H."/>
            <person name="Grigoriev I.V."/>
            <person name="Buss L.W."/>
            <person name="Schierwater B."/>
            <person name="Dellaporta S.L."/>
            <person name="Rokhsar D.S."/>
        </authorList>
    </citation>
    <scope>NUCLEOTIDE SEQUENCE [LARGE SCALE GENOMIC DNA]</scope>
    <source>
        <strain evidence="6 7">Grell-BS-1999</strain>
    </source>
</reference>
<comment type="similarity">
    <text evidence="4">Belongs to the cytochrome c oxidase subunit 6B.</text>
</comment>
<evidence type="ECO:0000256" key="2">
    <source>
        <dbReference type="ARBA" id="ARBA00023128"/>
    </source>
</evidence>
<feature type="disulfide bond" evidence="5">
    <location>
        <begin position="38"/>
        <end position="49"/>
    </location>
</feature>
<evidence type="ECO:0000256" key="1">
    <source>
        <dbReference type="ARBA" id="ARBA00004173"/>
    </source>
</evidence>
<dbReference type="PANTHER" id="PTHR11387">
    <property type="entry name" value="CYTOCHROME C OXIDASE SUBUNIT 6B"/>
    <property type="match status" value="1"/>
</dbReference>
<feature type="disulfide bond" evidence="5">
    <location>
        <begin position="28"/>
        <end position="60"/>
    </location>
</feature>
<accession>B3RMH5</accession>
<evidence type="ECO:0000313" key="6">
    <source>
        <dbReference type="EMBL" id="EDV27850.1"/>
    </source>
</evidence>
<dbReference type="Proteomes" id="UP000009022">
    <property type="component" value="Unassembled WGS sequence"/>
</dbReference>
<dbReference type="Pfam" id="PF02297">
    <property type="entry name" value="COX6B"/>
    <property type="match status" value="1"/>
</dbReference>
<dbReference type="InterPro" id="IPR003213">
    <property type="entry name" value="Cyt_c_oxidase_su6B"/>
</dbReference>
<dbReference type="GeneID" id="6751417"/>
<dbReference type="HOGENOM" id="CLU_133964_2_0_1"/>
<dbReference type="OrthoDB" id="1107506at2759"/>
<evidence type="ECO:0000313" key="7">
    <source>
        <dbReference type="Proteomes" id="UP000009022"/>
    </source>
</evidence>
<evidence type="ECO:0000256" key="5">
    <source>
        <dbReference type="PIRSR" id="PIRSR000278-1"/>
    </source>
</evidence>
<dbReference type="GO" id="GO:0005739">
    <property type="term" value="C:mitochondrion"/>
    <property type="evidence" value="ECO:0000318"/>
    <property type="project" value="GO_Central"/>
</dbReference>
<keyword evidence="3 5" id="KW-1015">Disulfide bond</keyword>
<evidence type="ECO:0000256" key="3">
    <source>
        <dbReference type="ARBA" id="ARBA00023157"/>
    </source>
</evidence>
<keyword evidence="7" id="KW-1185">Reference proteome</keyword>
<dbReference type="CDD" id="cd00926">
    <property type="entry name" value="Cyt_c_Oxidase_VIb"/>
    <property type="match status" value="1"/>
</dbReference>
<dbReference type="eggNOG" id="KOG3057">
    <property type="taxonomic scope" value="Eukaryota"/>
</dbReference>
<dbReference type="PhylomeDB" id="B3RMH5"/>
<dbReference type="PROSITE" id="PS51808">
    <property type="entry name" value="CHCH"/>
    <property type="match status" value="1"/>
</dbReference>
<comment type="subcellular location">
    <subcellularLocation>
        <location evidence="1">Mitochondrion</location>
    </subcellularLocation>
</comment>
<proteinExistence type="inferred from homology"/>
<dbReference type="InParanoid" id="B3RMH5"/>
<dbReference type="InterPro" id="IPR048280">
    <property type="entry name" value="COX6B-like"/>
</dbReference>
<dbReference type="FunFam" id="1.10.10.140:FF:000001">
    <property type="entry name" value="Cytochrome c oxidase subunit 6B1"/>
    <property type="match status" value="1"/>
</dbReference>
<evidence type="ECO:0000256" key="4">
    <source>
        <dbReference type="PIRNR" id="PIRNR000278"/>
    </source>
</evidence>
<gene>
    <name evidence="6" type="ORF">TRIADDRAFT_21297</name>
</gene>
<dbReference type="FunCoup" id="B3RMH5">
    <property type="interactions" value="597"/>
</dbReference>
<dbReference type="AlphaFoldDB" id="B3RMH5"/>
<dbReference type="InterPro" id="IPR036549">
    <property type="entry name" value="CX6/COA6-like_sf"/>
</dbReference>
<keyword evidence="2 4" id="KW-0496">Mitochondrion</keyword>
<sequence length="81" mass="9830">MSEEKEKIVLKTAPFDNRFPNTNQTKNCWQNYVDYQRCIKAKGEDFEACQYFKRIYRIMCPNHWVEQWDEQVENGTFAGRI</sequence>
<dbReference type="STRING" id="10228.B3RMH5"/>
<dbReference type="OMA" id="GWVAKWD"/>
<dbReference type="PIRSF" id="PIRSF000278">
    <property type="entry name" value="Cyt_c_oxidase_6B"/>
    <property type="match status" value="1"/>
</dbReference>
<organism evidence="6 7">
    <name type="scientific">Trichoplax adhaerens</name>
    <name type="common">Trichoplax reptans</name>
    <dbReference type="NCBI Taxonomy" id="10228"/>
    <lineage>
        <taxon>Eukaryota</taxon>
        <taxon>Metazoa</taxon>
        <taxon>Placozoa</taxon>
        <taxon>Uniplacotomia</taxon>
        <taxon>Trichoplacea</taxon>
        <taxon>Trichoplacidae</taxon>
        <taxon>Trichoplax</taxon>
    </lineage>
</organism>
<comment type="function">
    <text evidence="4">Component of the cytochrome c oxidase, the last enzyme in the mitochondrial electron transport chain which drives oxidative phosphorylation.</text>
</comment>
<dbReference type="GO" id="GO:0045277">
    <property type="term" value="C:respiratory chain complex IV"/>
    <property type="evidence" value="ECO:0007669"/>
    <property type="project" value="InterPro"/>
</dbReference>
<dbReference type="KEGG" id="tad:TRIADDRAFT_21297"/>